<dbReference type="RefSeq" id="WP_191201108.1">
    <property type="nucleotide sequence ID" value="NZ_BAAAPA010000001.1"/>
</dbReference>
<gene>
    <name evidence="1" type="ORF">IEZ25_19285</name>
</gene>
<dbReference type="Proteomes" id="UP000649289">
    <property type="component" value="Unassembled WGS sequence"/>
</dbReference>
<keyword evidence="2" id="KW-1185">Reference proteome</keyword>
<proteinExistence type="predicted"/>
<reference evidence="1 2" key="1">
    <citation type="submission" date="2020-09" db="EMBL/GenBank/DDBJ databases">
        <title>novel species in genus Nocardioides.</title>
        <authorList>
            <person name="Zhang G."/>
        </authorList>
    </citation>
    <scope>NUCLEOTIDE SEQUENCE [LARGE SCALE GENOMIC DNA]</scope>
    <source>
        <strain evidence="1 2">19197</strain>
    </source>
</reference>
<name>A0ABR8MPM3_9ACTN</name>
<accession>A0ABR8MPM3</accession>
<comment type="caution">
    <text evidence="1">The sequence shown here is derived from an EMBL/GenBank/DDBJ whole genome shotgun (WGS) entry which is preliminary data.</text>
</comment>
<sequence length="191" mass="20464">MSEQPDLEFTRDAAAGRAVREDPFWSTVLRRHGDVDLVVLPPEVTAEVEVPADEPTVDPAEARARLRGEMAAFWAGLGLPGEPSRLDDVWFAGAADGTLRWQGTATFDDVDPATTSATLERARALLPDEAGWHVLAPPEGIPRVLAGRPARLGREEVQVLLATPSRVVVRLRSALVHTGPEAAALARGGEV</sequence>
<organism evidence="1 2">
    <name type="scientific">Nocardioides hwasunensis</name>
    <dbReference type="NCBI Taxonomy" id="397258"/>
    <lineage>
        <taxon>Bacteria</taxon>
        <taxon>Bacillati</taxon>
        <taxon>Actinomycetota</taxon>
        <taxon>Actinomycetes</taxon>
        <taxon>Propionibacteriales</taxon>
        <taxon>Nocardioidaceae</taxon>
        <taxon>Nocardioides</taxon>
    </lineage>
</organism>
<protein>
    <submittedName>
        <fullName evidence="1">Uncharacterized protein</fullName>
    </submittedName>
</protein>
<evidence type="ECO:0000313" key="1">
    <source>
        <dbReference type="EMBL" id="MBD3916770.1"/>
    </source>
</evidence>
<evidence type="ECO:0000313" key="2">
    <source>
        <dbReference type="Proteomes" id="UP000649289"/>
    </source>
</evidence>
<dbReference type="EMBL" id="JACXYY010000009">
    <property type="protein sequence ID" value="MBD3916770.1"/>
    <property type="molecule type" value="Genomic_DNA"/>
</dbReference>